<reference evidence="7" key="1">
    <citation type="submission" date="2016-06" db="UniProtKB">
        <authorList>
            <consortium name="WormBaseParasite"/>
        </authorList>
    </citation>
    <scope>IDENTIFICATION</scope>
</reference>
<dbReference type="EMBL" id="UYWY01027839">
    <property type="protein sequence ID" value="VDM51283.1"/>
    <property type="molecule type" value="Genomic_DNA"/>
</dbReference>
<evidence type="ECO:0000256" key="4">
    <source>
        <dbReference type="ARBA" id="ARBA00049534"/>
    </source>
</evidence>
<comment type="similarity">
    <text evidence="1">Belongs to the glutaminase family.</text>
</comment>
<keyword evidence="3" id="KW-0378">Hydrolase</keyword>
<name>A0A183VGU2_TOXCA</name>
<sequence length="109" mass="12103">MLEAVLFHRVGLPAKSGVSGNMIIVVPNVMGISIYSPPLDLLGNTVRGLQFAEKLVEKFNFHNYDSLVYSETNKIDPRKGARETHNQSISNMMYAAKAGDISAIQRFVY</sequence>
<gene>
    <name evidence="5" type="ORF">TCNE_LOCUS19962</name>
</gene>
<evidence type="ECO:0000256" key="1">
    <source>
        <dbReference type="ARBA" id="ARBA00011076"/>
    </source>
</evidence>
<dbReference type="SUPFAM" id="SSF56601">
    <property type="entry name" value="beta-lactamase/transpeptidase-like"/>
    <property type="match status" value="1"/>
</dbReference>
<dbReference type="Proteomes" id="UP000050794">
    <property type="component" value="Unassembled WGS sequence"/>
</dbReference>
<comment type="catalytic activity">
    <reaction evidence="4">
        <text>L-glutamine + H2O = L-glutamate + NH4(+)</text>
        <dbReference type="Rhea" id="RHEA:15889"/>
        <dbReference type="ChEBI" id="CHEBI:15377"/>
        <dbReference type="ChEBI" id="CHEBI:28938"/>
        <dbReference type="ChEBI" id="CHEBI:29985"/>
        <dbReference type="ChEBI" id="CHEBI:58359"/>
        <dbReference type="EC" id="3.5.1.2"/>
    </reaction>
</comment>
<dbReference type="PANTHER" id="PTHR12544:SF51">
    <property type="entry name" value="GLUTAMINASE 3-RELATED"/>
    <property type="match status" value="1"/>
</dbReference>
<dbReference type="GO" id="GO:0006543">
    <property type="term" value="P:L-glutamine catabolic process"/>
    <property type="evidence" value="ECO:0007669"/>
    <property type="project" value="TreeGrafter"/>
</dbReference>
<evidence type="ECO:0000256" key="2">
    <source>
        <dbReference type="ARBA" id="ARBA00012918"/>
    </source>
</evidence>
<accession>A0A183VGU2</accession>
<evidence type="ECO:0000313" key="5">
    <source>
        <dbReference type="EMBL" id="VDM51283.1"/>
    </source>
</evidence>
<evidence type="ECO:0000313" key="6">
    <source>
        <dbReference type="Proteomes" id="UP000050794"/>
    </source>
</evidence>
<evidence type="ECO:0000313" key="7">
    <source>
        <dbReference type="WBParaSite" id="TCNE_0001996601-mRNA-1"/>
    </source>
</evidence>
<keyword evidence="6" id="KW-1185">Reference proteome</keyword>
<dbReference type="Pfam" id="PF04960">
    <property type="entry name" value="Glutaminase"/>
    <property type="match status" value="1"/>
</dbReference>
<reference evidence="5 6" key="2">
    <citation type="submission" date="2018-11" db="EMBL/GenBank/DDBJ databases">
        <authorList>
            <consortium name="Pathogen Informatics"/>
        </authorList>
    </citation>
    <scope>NUCLEOTIDE SEQUENCE [LARGE SCALE GENOMIC DNA]</scope>
</reference>
<dbReference type="GO" id="GO:0006537">
    <property type="term" value="P:glutamate biosynthetic process"/>
    <property type="evidence" value="ECO:0007669"/>
    <property type="project" value="TreeGrafter"/>
</dbReference>
<dbReference type="EC" id="3.5.1.2" evidence="2"/>
<dbReference type="InterPro" id="IPR012338">
    <property type="entry name" value="Beta-lactam/transpept-like"/>
</dbReference>
<dbReference type="GO" id="GO:0004359">
    <property type="term" value="F:glutaminase activity"/>
    <property type="evidence" value="ECO:0007669"/>
    <property type="project" value="UniProtKB-EC"/>
</dbReference>
<dbReference type="WBParaSite" id="TCNE_0001996601-mRNA-1">
    <property type="protein sequence ID" value="TCNE_0001996601-mRNA-1"/>
    <property type="gene ID" value="TCNE_0001996601"/>
</dbReference>
<protein>
    <recommendedName>
        <fullName evidence="2">glutaminase</fullName>
        <ecNumber evidence="2">3.5.1.2</ecNumber>
    </recommendedName>
</protein>
<organism evidence="6 7">
    <name type="scientific">Toxocara canis</name>
    <name type="common">Canine roundworm</name>
    <dbReference type="NCBI Taxonomy" id="6265"/>
    <lineage>
        <taxon>Eukaryota</taxon>
        <taxon>Metazoa</taxon>
        <taxon>Ecdysozoa</taxon>
        <taxon>Nematoda</taxon>
        <taxon>Chromadorea</taxon>
        <taxon>Rhabditida</taxon>
        <taxon>Spirurina</taxon>
        <taxon>Ascaridomorpha</taxon>
        <taxon>Ascaridoidea</taxon>
        <taxon>Toxocaridae</taxon>
        <taxon>Toxocara</taxon>
    </lineage>
</organism>
<evidence type="ECO:0000256" key="3">
    <source>
        <dbReference type="ARBA" id="ARBA00022801"/>
    </source>
</evidence>
<dbReference type="Gene3D" id="3.40.710.10">
    <property type="entry name" value="DD-peptidase/beta-lactamase superfamily"/>
    <property type="match status" value="1"/>
</dbReference>
<proteinExistence type="inferred from homology"/>
<dbReference type="AlphaFoldDB" id="A0A183VGU2"/>
<dbReference type="PANTHER" id="PTHR12544">
    <property type="entry name" value="GLUTAMINASE"/>
    <property type="match status" value="1"/>
</dbReference>
<dbReference type="InterPro" id="IPR015868">
    <property type="entry name" value="Glutaminase"/>
</dbReference>